<protein>
    <recommendedName>
        <fullName evidence="5">Lipoprotein</fullName>
    </recommendedName>
</protein>
<feature type="compositionally biased region" description="Basic and acidic residues" evidence="1">
    <location>
        <begin position="200"/>
        <end position="216"/>
    </location>
</feature>
<feature type="compositionally biased region" description="Acidic residues" evidence="1">
    <location>
        <begin position="189"/>
        <end position="199"/>
    </location>
</feature>
<sequence length="216" mass="23846">MKLLKRMAVLGLAVLALSACTKSSEESETVTGNEVDPAKQSAMDEVDETLAREDNILVEDETEPKSLYEWEQVKDETDTLFADADLYPQTVKMEFAADEASMTIDLSWVLKNGTSEEEAEEYAAMMVKQFNDIVAVQSTELENSSDSSFGTLWNQFALNVKVGTEDGKWLVDKSYKAGGKIDLAMPEAESQDGPEDVAEDVPKKEVKEPKATKEAK</sequence>
<gene>
    <name evidence="3" type="ORF">H8708_01830</name>
</gene>
<feature type="region of interest" description="Disordered" evidence="1">
    <location>
        <begin position="182"/>
        <end position="216"/>
    </location>
</feature>
<dbReference type="RefSeq" id="WP_262426775.1">
    <property type="nucleotide sequence ID" value="NZ_JACRTJ010000005.1"/>
</dbReference>
<evidence type="ECO:0000256" key="1">
    <source>
        <dbReference type="SAM" id="MobiDB-lite"/>
    </source>
</evidence>
<name>A0ABR7NPD2_9FIRM</name>
<dbReference type="PROSITE" id="PS51257">
    <property type="entry name" value="PROKAR_LIPOPROTEIN"/>
    <property type="match status" value="1"/>
</dbReference>
<accession>A0ABR7NPD2</accession>
<reference evidence="3 4" key="1">
    <citation type="submission" date="2020-08" db="EMBL/GenBank/DDBJ databases">
        <title>Genome public.</title>
        <authorList>
            <person name="Liu C."/>
            <person name="Sun Q."/>
        </authorList>
    </citation>
    <scope>NUCLEOTIDE SEQUENCE [LARGE SCALE GENOMIC DNA]</scope>
    <source>
        <strain evidence="3 4">BX10</strain>
    </source>
</reference>
<evidence type="ECO:0000256" key="2">
    <source>
        <dbReference type="SAM" id="SignalP"/>
    </source>
</evidence>
<organism evidence="3 4">
    <name type="scientific">Enterocloster hominis</name>
    <name type="common">ex Liu et al. 2021</name>
    <dbReference type="NCBI Taxonomy" id="2763663"/>
    <lineage>
        <taxon>Bacteria</taxon>
        <taxon>Bacillati</taxon>
        <taxon>Bacillota</taxon>
        <taxon>Clostridia</taxon>
        <taxon>Lachnospirales</taxon>
        <taxon>Lachnospiraceae</taxon>
        <taxon>Enterocloster</taxon>
    </lineage>
</organism>
<evidence type="ECO:0008006" key="5">
    <source>
        <dbReference type="Google" id="ProtNLM"/>
    </source>
</evidence>
<feature type="signal peptide" evidence="2">
    <location>
        <begin position="1"/>
        <end position="21"/>
    </location>
</feature>
<dbReference type="Proteomes" id="UP000647491">
    <property type="component" value="Unassembled WGS sequence"/>
</dbReference>
<evidence type="ECO:0000313" key="3">
    <source>
        <dbReference type="EMBL" id="MBC8597976.1"/>
    </source>
</evidence>
<dbReference type="EMBL" id="JACRTJ010000005">
    <property type="protein sequence ID" value="MBC8597976.1"/>
    <property type="molecule type" value="Genomic_DNA"/>
</dbReference>
<proteinExistence type="predicted"/>
<keyword evidence="4" id="KW-1185">Reference proteome</keyword>
<evidence type="ECO:0000313" key="4">
    <source>
        <dbReference type="Proteomes" id="UP000647491"/>
    </source>
</evidence>
<comment type="caution">
    <text evidence="3">The sequence shown here is derived from an EMBL/GenBank/DDBJ whole genome shotgun (WGS) entry which is preliminary data.</text>
</comment>
<feature type="chain" id="PRO_5046621643" description="Lipoprotein" evidence="2">
    <location>
        <begin position="22"/>
        <end position="216"/>
    </location>
</feature>
<keyword evidence="2" id="KW-0732">Signal</keyword>